<dbReference type="InterPro" id="IPR043504">
    <property type="entry name" value="Peptidase_S1_PA_chymotrypsin"/>
</dbReference>
<feature type="domain" description="Peptidase S1" evidence="3">
    <location>
        <begin position="61"/>
        <end position="308"/>
    </location>
</feature>
<dbReference type="PROSITE" id="PS50240">
    <property type="entry name" value="TRYPSIN_DOM"/>
    <property type="match status" value="1"/>
</dbReference>
<dbReference type="Proteomes" id="UP000298663">
    <property type="component" value="Unassembled WGS sequence"/>
</dbReference>
<dbReference type="PANTHER" id="PTHR24253">
    <property type="entry name" value="TRANSMEMBRANE PROTEASE SERINE"/>
    <property type="match status" value="1"/>
</dbReference>
<proteinExistence type="predicted"/>
<evidence type="ECO:0000256" key="1">
    <source>
        <dbReference type="ARBA" id="ARBA00023157"/>
    </source>
</evidence>
<name>A0A4U5MCI2_STECR</name>
<keyword evidence="5" id="KW-1185">Reference proteome</keyword>
<evidence type="ECO:0000313" key="5">
    <source>
        <dbReference type="Proteomes" id="UP000298663"/>
    </source>
</evidence>
<dbReference type="OrthoDB" id="5877580at2759"/>
<dbReference type="GO" id="GO:0004252">
    <property type="term" value="F:serine-type endopeptidase activity"/>
    <property type="evidence" value="ECO:0007669"/>
    <property type="project" value="InterPro"/>
</dbReference>
<dbReference type="InterPro" id="IPR009003">
    <property type="entry name" value="Peptidase_S1_PA"/>
</dbReference>
<gene>
    <name evidence="4" type="ORF">L596_023042</name>
</gene>
<dbReference type="SUPFAM" id="SSF50494">
    <property type="entry name" value="Trypsin-like serine proteases"/>
    <property type="match status" value="1"/>
</dbReference>
<dbReference type="GO" id="GO:0006508">
    <property type="term" value="P:proteolysis"/>
    <property type="evidence" value="ECO:0007669"/>
    <property type="project" value="InterPro"/>
</dbReference>
<organism evidence="4 5">
    <name type="scientific">Steinernema carpocapsae</name>
    <name type="common">Entomopathogenic nematode</name>
    <dbReference type="NCBI Taxonomy" id="34508"/>
    <lineage>
        <taxon>Eukaryota</taxon>
        <taxon>Metazoa</taxon>
        <taxon>Ecdysozoa</taxon>
        <taxon>Nematoda</taxon>
        <taxon>Chromadorea</taxon>
        <taxon>Rhabditida</taxon>
        <taxon>Tylenchina</taxon>
        <taxon>Panagrolaimomorpha</taxon>
        <taxon>Strongyloidoidea</taxon>
        <taxon>Steinernematidae</taxon>
        <taxon>Steinernema</taxon>
    </lineage>
</organism>
<dbReference type="CDD" id="cd00190">
    <property type="entry name" value="Tryp_SPc"/>
    <property type="match status" value="1"/>
</dbReference>
<reference evidence="4 5" key="2">
    <citation type="journal article" date="2019" name="G3 (Bethesda)">
        <title>Hybrid Assembly of the Genome of the Entomopathogenic Nematode Steinernema carpocapsae Identifies the X-Chromosome.</title>
        <authorList>
            <person name="Serra L."/>
            <person name="Macchietto M."/>
            <person name="Macias-Munoz A."/>
            <person name="McGill C.J."/>
            <person name="Rodriguez I.M."/>
            <person name="Rodriguez B."/>
            <person name="Murad R."/>
            <person name="Mortazavi A."/>
        </authorList>
    </citation>
    <scope>NUCLEOTIDE SEQUENCE [LARGE SCALE GENOMIC DNA]</scope>
    <source>
        <strain evidence="4 5">ALL</strain>
    </source>
</reference>
<keyword evidence="2" id="KW-0732">Signal</keyword>
<dbReference type="SMART" id="SM00020">
    <property type="entry name" value="Tryp_SPc"/>
    <property type="match status" value="1"/>
</dbReference>
<evidence type="ECO:0000313" key="4">
    <source>
        <dbReference type="EMBL" id="TKR66804.1"/>
    </source>
</evidence>
<protein>
    <recommendedName>
        <fullName evidence="3">Peptidase S1 domain-containing protein</fullName>
    </recommendedName>
</protein>
<reference evidence="4 5" key="1">
    <citation type="journal article" date="2015" name="Genome Biol.">
        <title>Comparative genomics of Steinernema reveals deeply conserved gene regulatory networks.</title>
        <authorList>
            <person name="Dillman A.R."/>
            <person name="Macchietto M."/>
            <person name="Porter C.F."/>
            <person name="Rogers A."/>
            <person name="Williams B."/>
            <person name="Antoshechkin I."/>
            <person name="Lee M.M."/>
            <person name="Goodwin Z."/>
            <person name="Lu X."/>
            <person name="Lewis E.E."/>
            <person name="Goodrich-Blair H."/>
            <person name="Stock S.P."/>
            <person name="Adams B.J."/>
            <person name="Sternberg P.W."/>
            <person name="Mortazavi A."/>
        </authorList>
    </citation>
    <scope>NUCLEOTIDE SEQUENCE [LARGE SCALE GENOMIC DNA]</scope>
    <source>
        <strain evidence="4 5">ALL</strain>
    </source>
</reference>
<dbReference type="STRING" id="34508.A0A4U5MCI2"/>
<accession>A0A4U5MCI2</accession>
<evidence type="ECO:0000259" key="3">
    <source>
        <dbReference type="PROSITE" id="PS50240"/>
    </source>
</evidence>
<feature type="chain" id="PRO_5020993634" description="Peptidase S1 domain-containing protein" evidence="2">
    <location>
        <begin position="17"/>
        <end position="323"/>
    </location>
</feature>
<dbReference type="AlphaFoldDB" id="A0A4U5MCI2"/>
<dbReference type="InterPro" id="IPR033116">
    <property type="entry name" value="TRYPSIN_SER"/>
</dbReference>
<comment type="caution">
    <text evidence="4">The sequence shown here is derived from an EMBL/GenBank/DDBJ whole genome shotgun (WGS) entry which is preliminary data.</text>
</comment>
<keyword evidence="1" id="KW-1015">Disulfide bond</keyword>
<feature type="signal peptide" evidence="2">
    <location>
        <begin position="1"/>
        <end position="16"/>
    </location>
</feature>
<dbReference type="PROSITE" id="PS00135">
    <property type="entry name" value="TRYPSIN_SER"/>
    <property type="match status" value="1"/>
</dbReference>
<dbReference type="PANTHER" id="PTHR24253:SF183">
    <property type="entry name" value="PEPTIDASE S1 DOMAIN-CONTAINING PROTEIN"/>
    <property type="match status" value="1"/>
</dbReference>
<dbReference type="Pfam" id="PF00089">
    <property type="entry name" value="Trypsin"/>
    <property type="match status" value="1"/>
</dbReference>
<dbReference type="InterPro" id="IPR001254">
    <property type="entry name" value="Trypsin_dom"/>
</dbReference>
<sequence>MALNFVFLTLLALASANPLNGFRDPDSYEVLEGADQPASYEEFVSMINTTEIHHPKISELVFGGQYAQPGNFPFQVFISYAKRDGRYYQCGGSLLSPTHVLTACHCTIDMIAPAKIMVGNVHLRGRNQNTQWSNVQRIYNHPNYRQGNPSYLYDIAILEINPVQLNQAVRLTRFTANDQQLRATGSAIISGFGTYTFQGKEPVSSENLLYSQLKIYNNNYCKSQWERFTGGRSTVTPSQMCAGGQGRGSGPGDSGGPLSVNTQNGLIQVGLVSFGPMDPRIMAYQQDQFPAVFTRVGAHCDFIQHYSRQTARCLSQCSFLVKY</sequence>
<evidence type="ECO:0000256" key="2">
    <source>
        <dbReference type="SAM" id="SignalP"/>
    </source>
</evidence>
<dbReference type="EMBL" id="AZBU02000008">
    <property type="protein sequence ID" value="TKR66804.1"/>
    <property type="molecule type" value="Genomic_DNA"/>
</dbReference>
<dbReference type="Gene3D" id="2.40.10.10">
    <property type="entry name" value="Trypsin-like serine proteases"/>
    <property type="match status" value="1"/>
</dbReference>
<dbReference type="PRINTS" id="PR00722">
    <property type="entry name" value="CHYMOTRYPSIN"/>
</dbReference>
<dbReference type="InterPro" id="IPR001314">
    <property type="entry name" value="Peptidase_S1A"/>
</dbReference>